<dbReference type="InterPro" id="IPR011657">
    <property type="entry name" value="CNT_C_dom"/>
</dbReference>
<feature type="transmembrane region" description="Helical" evidence="2">
    <location>
        <begin position="218"/>
        <end position="244"/>
    </location>
</feature>
<dbReference type="GO" id="GO:0015293">
    <property type="term" value="F:symporter activity"/>
    <property type="evidence" value="ECO:0007669"/>
    <property type="project" value="TreeGrafter"/>
</dbReference>
<organism evidence="4 5">
    <name type="scientific">Candidatus Nesterenkonia stercoripullorum</name>
    <dbReference type="NCBI Taxonomy" id="2838701"/>
    <lineage>
        <taxon>Bacteria</taxon>
        <taxon>Bacillati</taxon>
        <taxon>Actinomycetota</taxon>
        <taxon>Actinomycetes</taxon>
        <taxon>Micrococcales</taxon>
        <taxon>Micrococcaceae</taxon>
        <taxon>Nesterenkonia</taxon>
    </lineage>
</organism>
<protein>
    <submittedName>
        <fullName evidence="4">NupC/NupG family nucleoside CNT transporter</fullName>
    </submittedName>
</protein>
<keyword evidence="2" id="KW-1133">Transmembrane helix</keyword>
<evidence type="ECO:0000259" key="3">
    <source>
        <dbReference type="Pfam" id="PF07662"/>
    </source>
</evidence>
<reference evidence="4" key="1">
    <citation type="journal article" date="2021" name="PeerJ">
        <title>Extensive microbial diversity within the chicken gut microbiome revealed by metagenomics and culture.</title>
        <authorList>
            <person name="Gilroy R."/>
            <person name="Ravi A."/>
            <person name="Getino M."/>
            <person name="Pursley I."/>
            <person name="Horton D.L."/>
            <person name="Alikhan N.F."/>
            <person name="Baker D."/>
            <person name="Gharbi K."/>
            <person name="Hall N."/>
            <person name="Watson M."/>
            <person name="Adriaenssens E.M."/>
            <person name="Foster-Nyarko E."/>
            <person name="Jarju S."/>
            <person name="Secka A."/>
            <person name="Antonio M."/>
            <person name="Oren A."/>
            <person name="Chaudhuri R.R."/>
            <person name="La Ragione R."/>
            <person name="Hildebrand F."/>
            <person name="Pallen M.J."/>
        </authorList>
    </citation>
    <scope>NUCLEOTIDE SEQUENCE</scope>
    <source>
        <strain evidence="4">ChiHejej3B27-3195</strain>
    </source>
</reference>
<feature type="region of interest" description="Disordered" evidence="1">
    <location>
        <begin position="36"/>
        <end position="107"/>
    </location>
</feature>
<accession>A0A9D1USM8</accession>
<feature type="compositionally biased region" description="Low complexity" evidence="1">
    <location>
        <begin position="83"/>
        <end position="103"/>
    </location>
</feature>
<dbReference type="PANTHER" id="PTHR10590:SF4">
    <property type="entry name" value="SOLUTE CARRIER FAMILY 28 MEMBER 3"/>
    <property type="match status" value="1"/>
</dbReference>
<dbReference type="Pfam" id="PF07662">
    <property type="entry name" value="Nucleos_tra2_C"/>
    <property type="match status" value="1"/>
</dbReference>
<dbReference type="AlphaFoldDB" id="A0A9D1USM8"/>
<dbReference type="GO" id="GO:0005337">
    <property type="term" value="F:nucleoside transmembrane transporter activity"/>
    <property type="evidence" value="ECO:0007669"/>
    <property type="project" value="InterPro"/>
</dbReference>
<feature type="domain" description="Concentrative nucleoside transporter C-terminal" evidence="3">
    <location>
        <begin position="98"/>
        <end position="276"/>
    </location>
</feature>
<sequence length="281" mass="28464">LIAACFMAAPGALLMAKIIVPAGSYGERDAAVTEKQEAEALSSTHSSAMGGARYTRSEGAESQDSAEGAVTLRERPGAPSDVPAETSETPVEPAEPAANVASADPDEEPARNVIDAAARGASDGLKLAANVGAMLLAFISLIALLNVMVGGVSGWFGLDGVTIEGILGYIFAPVMWVVGVPWGEAVSAGSFLGQKIVLNEFVAFADFGPQVDSFSPKAAAVITFALTGFANLSSLAILLGGLGMIAKNRRSDIAQLGLRAVAGGTLANLMSAAIVGMIIVS</sequence>
<reference evidence="4" key="2">
    <citation type="submission" date="2021-04" db="EMBL/GenBank/DDBJ databases">
        <authorList>
            <person name="Gilroy R."/>
        </authorList>
    </citation>
    <scope>NUCLEOTIDE SEQUENCE</scope>
    <source>
        <strain evidence="4">ChiHejej3B27-3195</strain>
    </source>
</reference>
<dbReference type="GO" id="GO:0005886">
    <property type="term" value="C:plasma membrane"/>
    <property type="evidence" value="ECO:0007669"/>
    <property type="project" value="TreeGrafter"/>
</dbReference>
<gene>
    <name evidence="4" type="ORF">H9871_05880</name>
</gene>
<dbReference type="PANTHER" id="PTHR10590">
    <property type="entry name" value="SODIUM/NUCLEOSIDE COTRANSPORTER"/>
    <property type="match status" value="1"/>
</dbReference>
<feature type="transmembrane region" description="Helical" evidence="2">
    <location>
        <begin position="127"/>
        <end position="149"/>
    </location>
</feature>
<proteinExistence type="predicted"/>
<dbReference type="Proteomes" id="UP000824151">
    <property type="component" value="Unassembled WGS sequence"/>
</dbReference>
<evidence type="ECO:0000256" key="2">
    <source>
        <dbReference type="SAM" id="Phobius"/>
    </source>
</evidence>
<feature type="transmembrane region" description="Helical" evidence="2">
    <location>
        <begin position="256"/>
        <end position="280"/>
    </location>
</feature>
<evidence type="ECO:0000256" key="1">
    <source>
        <dbReference type="SAM" id="MobiDB-lite"/>
    </source>
</evidence>
<keyword evidence="2" id="KW-0472">Membrane</keyword>
<evidence type="ECO:0000313" key="4">
    <source>
        <dbReference type="EMBL" id="HIW99654.1"/>
    </source>
</evidence>
<comment type="caution">
    <text evidence="4">The sequence shown here is derived from an EMBL/GenBank/DDBJ whole genome shotgun (WGS) entry which is preliminary data.</text>
</comment>
<dbReference type="EMBL" id="DXGD01000215">
    <property type="protein sequence ID" value="HIW99654.1"/>
    <property type="molecule type" value="Genomic_DNA"/>
</dbReference>
<name>A0A9D1USM8_9MICC</name>
<feature type="non-terminal residue" evidence="4">
    <location>
        <position position="1"/>
    </location>
</feature>
<keyword evidence="2" id="KW-0812">Transmembrane</keyword>
<evidence type="ECO:0000313" key="5">
    <source>
        <dbReference type="Proteomes" id="UP000824151"/>
    </source>
</evidence>
<dbReference type="InterPro" id="IPR008276">
    <property type="entry name" value="C_nuclsd_transpt"/>
</dbReference>